<keyword evidence="2" id="KW-1185">Reference proteome</keyword>
<dbReference type="Proteomes" id="UP000024635">
    <property type="component" value="Unassembled WGS sequence"/>
</dbReference>
<organism evidence="1 2">
    <name type="scientific">Ancylostoma ceylanicum</name>
    <dbReference type="NCBI Taxonomy" id="53326"/>
    <lineage>
        <taxon>Eukaryota</taxon>
        <taxon>Metazoa</taxon>
        <taxon>Ecdysozoa</taxon>
        <taxon>Nematoda</taxon>
        <taxon>Chromadorea</taxon>
        <taxon>Rhabditida</taxon>
        <taxon>Rhabditina</taxon>
        <taxon>Rhabditomorpha</taxon>
        <taxon>Strongyloidea</taxon>
        <taxon>Ancylostomatidae</taxon>
        <taxon>Ancylostomatinae</taxon>
        <taxon>Ancylostoma</taxon>
    </lineage>
</organism>
<sequence length="71" mass="8015">MLLSFSFSAIHFVWSSERSQLTEIYNLQNISPESTPSISPLVISVLLKHSLVYARAHRAIIAIRVFILNST</sequence>
<name>A0A016VKF5_9BILA</name>
<evidence type="ECO:0000313" key="2">
    <source>
        <dbReference type="Proteomes" id="UP000024635"/>
    </source>
</evidence>
<accession>A0A016VKF5</accession>
<proteinExistence type="predicted"/>
<evidence type="ECO:0000313" key="1">
    <source>
        <dbReference type="EMBL" id="EYC27253.1"/>
    </source>
</evidence>
<dbReference type="AlphaFoldDB" id="A0A016VKF5"/>
<dbReference type="EMBL" id="JARK01001345">
    <property type="protein sequence ID" value="EYC27253.1"/>
    <property type="molecule type" value="Genomic_DNA"/>
</dbReference>
<gene>
    <name evidence="1" type="primary">Acey_s0009.g611</name>
    <name evidence="1" type="ORF">Y032_0009g611</name>
</gene>
<protein>
    <submittedName>
        <fullName evidence="1">Uncharacterized protein</fullName>
    </submittedName>
</protein>
<reference evidence="2" key="1">
    <citation type="journal article" date="2015" name="Nat. Genet.">
        <title>The genome and transcriptome of the zoonotic hookworm Ancylostoma ceylanicum identify infection-specific gene families.</title>
        <authorList>
            <person name="Schwarz E.M."/>
            <person name="Hu Y."/>
            <person name="Antoshechkin I."/>
            <person name="Miller M.M."/>
            <person name="Sternberg P.W."/>
            <person name="Aroian R.V."/>
        </authorList>
    </citation>
    <scope>NUCLEOTIDE SEQUENCE</scope>
    <source>
        <strain evidence="2">HY135</strain>
    </source>
</reference>
<comment type="caution">
    <text evidence="1">The sequence shown here is derived from an EMBL/GenBank/DDBJ whole genome shotgun (WGS) entry which is preliminary data.</text>
</comment>